<dbReference type="OrthoDB" id="9774318at2"/>
<dbReference type="EMBL" id="SGIS01000002">
    <property type="protein sequence ID" value="RZF66268.1"/>
    <property type="molecule type" value="Genomic_DNA"/>
</dbReference>
<dbReference type="NCBIfam" id="TIGR01849">
    <property type="entry name" value="PHB_depoly_PhaZ"/>
    <property type="match status" value="1"/>
</dbReference>
<dbReference type="InterPro" id="IPR051321">
    <property type="entry name" value="PHA/PHB_synthase"/>
</dbReference>
<feature type="domain" description="PHB de-polymerase C-terminal" evidence="1">
    <location>
        <begin position="192"/>
        <end position="390"/>
    </location>
</feature>
<evidence type="ECO:0000313" key="2">
    <source>
        <dbReference type="EMBL" id="RZF66268.1"/>
    </source>
</evidence>
<name>A0A4V2DDV1_9SPHN</name>
<dbReference type="PANTHER" id="PTHR36837:SF4">
    <property type="entry name" value="BLR0908 PROTEIN"/>
    <property type="match status" value="1"/>
</dbReference>
<sequence>MMTPARLGARMLLDQRWAWESEPLGSRIAALAHLVAETQVTHSEPPYRITEVMSGNQLLDVEDAVVLSLPFCELRHFAKDDRMNGGGAKPKVLLVAPMSGHFATLLRSTVATLLRDHDVYITGWRNARDVPLSAGAFGFDDYVEYVIRFLEHLGPGANIVAVCQPCVQAIAAVAVMAEDDHPCQPRTMTLMGGPVDPRVSPTAVNDLAMSQPLAWFRDTLISTVPWRYVGRGRKVYPGFLQLSAFMAMNRDRHVAQHLKLYQHLAEGRDAEAQTIRDFYDEYFAVLDMTADFYLETIDKVFQRALLAKGELTYRGSPVRPELIRKTALLTVEGERDDICAVGQTAAAHDLCASLRPHLKRHHLQPGVGHYGVFSGGKWERQIYPQVRSLVLAMQ</sequence>
<dbReference type="InterPro" id="IPR009656">
    <property type="entry name" value="PHB_depo_C"/>
</dbReference>
<evidence type="ECO:0000313" key="3">
    <source>
        <dbReference type="Proteomes" id="UP000292085"/>
    </source>
</evidence>
<comment type="caution">
    <text evidence="2">The sequence shown here is derived from an EMBL/GenBank/DDBJ whole genome shotgun (WGS) entry which is preliminary data.</text>
</comment>
<protein>
    <submittedName>
        <fullName evidence="2">Polyhydroxyalkanoate depolymerase</fullName>
    </submittedName>
</protein>
<proteinExistence type="predicted"/>
<accession>A0A4V2DDV1</accession>
<dbReference type="PANTHER" id="PTHR36837">
    <property type="entry name" value="POLY(3-HYDROXYALKANOATE) POLYMERASE SUBUNIT PHAC"/>
    <property type="match status" value="1"/>
</dbReference>
<dbReference type="PIRSF" id="PIRSF020818">
    <property type="entry name" value="PHB_depoly_PhaZ"/>
    <property type="match status" value="1"/>
</dbReference>
<dbReference type="InterPro" id="IPR029058">
    <property type="entry name" value="AB_hydrolase_fold"/>
</dbReference>
<dbReference type="Pfam" id="PF06850">
    <property type="entry name" value="PHB_depo_C"/>
    <property type="match status" value="1"/>
</dbReference>
<keyword evidence="3" id="KW-1185">Reference proteome</keyword>
<dbReference type="InterPro" id="IPR010915">
    <property type="entry name" value="PHB_depoly_PhaZ"/>
</dbReference>
<evidence type="ECO:0000259" key="1">
    <source>
        <dbReference type="Pfam" id="PF06850"/>
    </source>
</evidence>
<dbReference type="Proteomes" id="UP000292085">
    <property type="component" value="Unassembled WGS sequence"/>
</dbReference>
<gene>
    <name evidence="2" type="primary">phaZ</name>
    <name evidence="2" type="ORF">EWE75_01400</name>
</gene>
<dbReference type="Gene3D" id="3.40.50.1820">
    <property type="entry name" value="alpha/beta hydrolase"/>
    <property type="match status" value="1"/>
</dbReference>
<reference evidence="2 3" key="1">
    <citation type="submission" date="2019-02" db="EMBL/GenBank/DDBJ databases">
        <authorList>
            <person name="Li Y."/>
        </authorList>
    </citation>
    <scope>NUCLEOTIDE SEQUENCE [LARGE SCALE GENOMIC DNA]</scope>
    <source>
        <strain evidence="2 3">3-7</strain>
    </source>
</reference>
<organism evidence="2 3">
    <name type="scientific">Sphingomonas populi</name>
    <dbReference type="NCBI Taxonomy" id="2484750"/>
    <lineage>
        <taxon>Bacteria</taxon>
        <taxon>Pseudomonadati</taxon>
        <taxon>Pseudomonadota</taxon>
        <taxon>Alphaproteobacteria</taxon>
        <taxon>Sphingomonadales</taxon>
        <taxon>Sphingomonadaceae</taxon>
        <taxon>Sphingomonas</taxon>
    </lineage>
</organism>
<dbReference type="AlphaFoldDB" id="A0A4V2DDV1"/>
<dbReference type="SUPFAM" id="SSF53474">
    <property type="entry name" value="alpha/beta-Hydrolases"/>
    <property type="match status" value="1"/>
</dbReference>